<sequence length="223" mass="25434">METISLEEFIKEHWHIADVSGYPNGMDVVDSIRQKEKSLYKFLPPQLIRRVDAAFARSNTVHPDTGHALYSICRASRANQVFETGTYWGYSTAYLAAALEDADATGKVHTFDIYPHAGKYIPKSLRSRIELYRGKPSVETMPEVLTQVVPDLFFQDSRHDYEGVSEELKVVTPYLKPGSVVLFHDFVEPNVRRAAIDYLHNYSIYILDSEDPQQLGLAVKNYE</sequence>
<gene>
    <name evidence="1" type="ORF">DSM107003_31310</name>
</gene>
<protein>
    <recommendedName>
        <fullName evidence="3">O-methyltransferase</fullName>
    </recommendedName>
</protein>
<dbReference type="EMBL" id="RSCM01000010">
    <property type="protein sequence ID" value="RUS95428.1"/>
    <property type="molecule type" value="Genomic_DNA"/>
</dbReference>
<organism evidence="1 2">
    <name type="scientific">Trichormus variabilis SAG 1403-4b</name>
    <dbReference type="NCBI Taxonomy" id="447716"/>
    <lineage>
        <taxon>Bacteria</taxon>
        <taxon>Bacillati</taxon>
        <taxon>Cyanobacteriota</taxon>
        <taxon>Cyanophyceae</taxon>
        <taxon>Nostocales</taxon>
        <taxon>Nostocaceae</taxon>
        <taxon>Trichormus</taxon>
    </lineage>
</organism>
<evidence type="ECO:0000313" key="2">
    <source>
        <dbReference type="Proteomes" id="UP000276103"/>
    </source>
</evidence>
<keyword evidence="2" id="KW-1185">Reference proteome</keyword>
<dbReference type="AlphaFoldDB" id="A0A433UNL5"/>
<dbReference type="RefSeq" id="WP_127055026.1">
    <property type="nucleotide sequence ID" value="NZ_RSCM01000010.1"/>
</dbReference>
<proteinExistence type="predicted"/>
<dbReference type="InterPro" id="IPR029063">
    <property type="entry name" value="SAM-dependent_MTases_sf"/>
</dbReference>
<dbReference type="Gene3D" id="3.40.50.150">
    <property type="entry name" value="Vaccinia Virus protein VP39"/>
    <property type="match status" value="1"/>
</dbReference>
<evidence type="ECO:0000313" key="1">
    <source>
        <dbReference type="EMBL" id="RUS95428.1"/>
    </source>
</evidence>
<dbReference type="Pfam" id="PF13578">
    <property type="entry name" value="Methyltransf_24"/>
    <property type="match status" value="1"/>
</dbReference>
<evidence type="ECO:0008006" key="3">
    <source>
        <dbReference type="Google" id="ProtNLM"/>
    </source>
</evidence>
<dbReference type="SUPFAM" id="SSF53335">
    <property type="entry name" value="S-adenosyl-L-methionine-dependent methyltransferases"/>
    <property type="match status" value="1"/>
</dbReference>
<accession>A0A433UNL5</accession>
<comment type="caution">
    <text evidence="1">The sequence shown here is derived from an EMBL/GenBank/DDBJ whole genome shotgun (WGS) entry which is preliminary data.</text>
</comment>
<dbReference type="PANTHER" id="PTHR43167">
    <property type="entry name" value="PUTATIVE (AFU_ORTHOLOGUE AFUA_6G01830)-RELATED"/>
    <property type="match status" value="1"/>
</dbReference>
<dbReference type="OrthoDB" id="9799672at2"/>
<reference evidence="1 2" key="1">
    <citation type="journal article" date="2019" name="Genome Biol. Evol.">
        <title>Day and night: Metabolic profiles and evolutionary relationships of six axenic non-marine cyanobacteria.</title>
        <authorList>
            <person name="Will S.E."/>
            <person name="Henke P."/>
            <person name="Boedeker C."/>
            <person name="Huang S."/>
            <person name="Brinkmann H."/>
            <person name="Rohde M."/>
            <person name="Jarek M."/>
            <person name="Friedl T."/>
            <person name="Seufert S."/>
            <person name="Schumacher M."/>
            <person name="Overmann J."/>
            <person name="Neumann-Schaal M."/>
            <person name="Petersen J."/>
        </authorList>
    </citation>
    <scope>NUCLEOTIDE SEQUENCE [LARGE SCALE GENOMIC DNA]</scope>
    <source>
        <strain evidence="1 2">SAG 1403-4b</strain>
    </source>
</reference>
<name>A0A433UNL5_ANAVA</name>
<dbReference type="Proteomes" id="UP000276103">
    <property type="component" value="Unassembled WGS sequence"/>
</dbReference>
<dbReference type="PANTHER" id="PTHR43167:SF1">
    <property type="entry name" value="PUTATIVE (AFU_ORTHOLOGUE AFUA_6G01830)-RELATED"/>
    <property type="match status" value="1"/>
</dbReference>